<name>X1SAT1_9ZZZZ</name>
<dbReference type="AlphaFoldDB" id="X1SAT1"/>
<sequence>IMSITISLFLLLTLTGCLFSSTDETEIEQIGKNIENAIEEEDIDLFMENISFDYSDSNGGTYDNHINNLPEDTFSRIDLIETLLDSIPGLQIVINVSIYDLIITEPYATGKMKINISLKLLGVVSFPGTDDENIEHNVDFVKEDDDWKIISLTEI</sequence>
<feature type="non-terminal residue" evidence="1">
    <location>
        <position position="1"/>
    </location>
</feature>
<accession>X1SAT1</accession>
<reference evidence="1" key="1">
    <citation type="journal article" date="2014" name="Front. Microbiol.">
        <title>High frequency of phylogenetically diverse reductive dehalogenase-homologous genes in deep subseafloor sedimentary metagenomes.</title>
        <authorList>
            <person name="Kawai M."/>
            <person name="Futagami T."/>
            <person name="Toyoda A."/>
            <person name="Takaki Y."/>
            <person name="Nishi S."/>
            <person name="Hori S."/>
            <person name="Arai W."/>
            <person name="Tsubouchi T."/>
            <person name="Morono Y."/>
            <person name="Uchiyama I."/>
            <person name="Ito T."/>
            <person name="Fujiyama A."/>
            <person name="Inagaki F."/>
            <person name="Takami H."/>
        </authorList>
    </citation>
    <scope>NUCLEOTIDE SEQUENCE</scope>
    <source>
        <strain evidence="1">Expedition CK06-06</strain>
    </source>
</reference>
<comment type="caution">
    <text evidence="1">The sequence shown here is derived from an EMBL/GenBank/DDBJ whole genome shotgun (WGS) entry which is preliminary data.</text>
</comment>
<protein>
    <recommendedName>
        <fullName evidence="2">SnoaL-like domain-containing protein</fullName>
    </recommendedName>
</protein>
<dbReference type="EMBL" id="BARW01004607">
    <property type="protein sequence ID" value="GAI64889.1"/>
    <property type="molecule type" value="Genomic_DNA"/>
</dbReference>
<gene>
    <name evidence="1" type="ORF">S12H4_10664</name>
</gene>
<evidence type="ECO:0008006" key="2">
    <source>
        <dbReference type="Google" id="ProtNLM"/>
    </source>
</evidence>
<evidence type="ECO:0000313" key="1">
    <source>
        <dbReference type="EMBL" id="GAI64889.1"/>
    </source>
</evidence>
<organism evidence="1">
    <name type="scientific">marine sediment metagenome</name>
    <dbReference type="NCBI Taxonomy" id="412755"/>
    <lineage>
        <taxon>unclassified sequences</taxon>
        <taxon>metagenomes</taxon>
        <taxon>ecological metagenomes</taxon>
    </lineage>
</organism>
<proteinExistence type="predicted"/>